<dbReference type="AlphaFoldDB" id="A0A1M6NGJ9"/>
<keyword evidence="3" id="KW-1185">Reference proteome</keyword>
<feature type="transmembrane region" description="Helical" evidence="1">
    <location>
        <begin position="28"/>
        <end position="53"/>
    </location>
</feature>
<feature type="transmembrane region" description="Helical" evidence="1">
    <location>
        <begin position="59"/>
        <end position="78"/>
    </location>
</feature>
<name>A0A1M6NGJ9_9FLAO</name>
<proteinExistence type="predicted"/>
<evidence type="ECO:0000256" key="1">
    <source>
        <dbReference type="SAM" id="Phobius"/>
    </source>
</evidence>
<gene>
    <name evidence="2" type="ORF">SAMN04488007_2044</name>
</gene>
<keyword evidence="1" id="KW-1133">Transmembrane helix</keyword>
<dbReference type="Proteomes" id="UP000184314">
    <property type="component" value="Unassembled WGS sequence"/>
</dbReference>
<evidence type="ECO:0000313" key="2">
    <source>
        <dbReference type="EMBL" id="SHJ94724.1"/>
    </source>
</evidence>
<dbReference type="OrthoDB" id="677064at2"/>
<accession>A0A1M6NGJ9</accession>
<reference evidence="3" key="1">
    <citation type="submission" date="2016-11" db="EMBL/GenBank/DDBJ databases">
        <authorList>
            <person name="Varghese N."/>
            <person name="Submissions S."/>
        </authorList>
    </citation>
    <scope>NUCLEOTIDE SEQUENCE [LARGE SCALE GENOMIC DNA]</scope>
    <source>
        <strain evidence="3">DSM 16478</strain>
    </source>
</reference>
<dbReference type="RefSeq" id="WP_073243584.1">
    <property type="nucleotide sequence ID" value="NZ_CANLWT010000001.1"/>
</dbReference>
<evidence type="ECO:0008006" key="4">
    <source>
        <dbReference type="Google" id="ProtNLM"/>
    </source>
</evidence>
<sequence length="99" mass="11284">MLEILAIGYFTKKIRTIAEEKNIKPSKWIWRLVLTWFGVEIATIVSIFVFTDADIENDIFIVVLPALILAAVSAFYTINQLEKEPQVLSKELNSDAIEI</sequence>
<keyword evidence="1" id="KW-0472">Membrane</keyword>
<dbReference type="EMBL" id="FQZX01000001">
    <property type="protein sequence ID" value="SHJ94724.1"/>
    <property type="molecule type" value="Genomic_DNA"/>
</dbReference>
<keyword evidence="1" id="KW-0812">Transmembrane</keyword>
<evidence type="ECO:0000313" key="3">
    <source>
        <dbReference type="Proteomes" id="UP000184314"/>
    </source>
</evidence>
<organism evidence="2 3">
    <name type="scientific">Maribacter aquivivus</name>
    <dbReference type="NCBI Taxonomy" id="228958"/>
    <lineage>
        <taxon>Bacteria</taxon>
        <taxon>Pseudomonadati</taxon>
        <taxon>Bacteroidota</taxon>
        <taxon>Flavobacteriia</taxon>
        <taxon>Flavobacteriales</taxon>
        <taxon>Flavobacteriaceae</taxon>
        <taxon>Maribacter</taxon>
    </lineage>
</organism>
<protein>
    <recommendedName>
        <fullName evidence="4">SdpI/YhfL protein family protein</fullName>
    </recommendedName>
</protein>